<dbReference type="EMBL" id="UOEY01000013">
    <property type="protein sequence ID" value="VAW35240.1"/>
    <property type="molecule type" value="Genomic_DNA"/>
</dbReference>
<gene>
    <name evidence="6" type="ORF">MNBD_DELTA04-504</name>
</gene>
<name>A0A3B0V2W1_9ZZZZ</name>
<keyword evidence="5" id="KW-0687">Ribonucleoprotein</keyword>
<dbReference type="PANTHER" id="PTHR11229">
    <property type="entry name" value="50S RIBOSOMAL PROTEIN L3"/>
    <property type="match status" value="1"/>
</dbReference>
<dbReference type="InterPro" id="IPR009000">
    <property type="entry name" value="Transl_B-barrel_sf"/>
</dbReference>
<dbReference type="Gene3D" id="3.30.160.810">
    <property type="match status" value="1"/>
</dbReference>
<dbReference type="FunFam" id="2.40.30.10:FF:000004">
    <property type="entry name" value="50S ribosomal protein L3"/>
    <property type="match status" value="1"/>
</dbReference>
<evidence type="ECO:0000256" key="4">
    <source>
        <dbReference type="ARBA" id="ARBA00022980"/>
    </source>
</evidence>
<evidence type="ECO:0000256" key="5">
    <source>
        <dbReference type="ARBA" id="ARBA00023274"/>
    </source>
</evidence>
<dbReference type="FunFam" id="3.30.160.810:FF:000001">
    <property type="entry name" value="50S ribosomal protein L3"/>
    <property type="match status" value="1"/>
</dbReference>
<comment type="similarity">
    <text evidence="1">Belongs to the universal ribosomal protein uL3 family.</text>
</comment>
<dbReference type="AlphaFoldDB" id="A0A3B0V2W1"/>
<dbReference type="Gene3D" id="2.40.30.10">
    <property type="entry name" value="Translation factors"/>
    <property type="match status" value="1"/>
</dbReference>
<sequence length="210" mass="22664">MPKTMGILGRKIGMTRVFNEEGRAIPVTVIEAGPCTVLQKKTADQEGYNAIQVGFLEKKASRLNKPEVGHVKRSGGKGFYHVREFRVADPAAYELGQQIALAEIVNIGDKVHISGKSKGKGFQGVVRRYGFAGGKATHGSMFHRAPGSIGCSASPSRVFKGKKLPGRMGNFLKTQKNLTVVDIRNDDNLLLVEGAVPGSRNGLVTIFTKE</sequence>
<dbReference type="GO" id="GO:0003735">
    <property type="term" value="F:structural constituent of ribosome"/>
    <property type="evidence" value="ECO:0007669"/>
    <property type="project" value="InterPro"/>
</dbReference>
<dbReference type="PANTHER" id="PTHR11229:SF16">
    <property type="entry name" value="LARGE RIBOSOMAL SUBUNIT PROTEIN UL3C"/>
    <property type="match status" value="1"/>
</dbReference>
<dbReference type="HAMAP" id="MF_01325_B">
    <property type="entry name" value="Ribosomal_uL3_B"/>
    <property type="match status" value="1"/>
</dbReference>
<organism evidence="6">
    <name type="scientific">hydrothermal vent metagenome</name>
    <dbReference type="NCBI Taxonomy" id="652676"/>
    <lineage>
        <taxon>unclassified sequences</taxon>
        <taxon>metagenomes</taxon>
        <taxon>ecological metagenomes</taxon>
    </lineage>
</organism>
<proteinExistence type="inferred from homology"/>
<dbReference type="Pfam" id="PF00297">
    <property type="entry name" value="Ribosomal_L3"/>
    <property type="match status" value="1"/>
</dbReference>
<protein>
    <submittedName>
        <fullName evidence="6">LSU ribosomal protein L3p (L3e)</fullName>
    </submittedName>
</protein>
<dbReference type="NCBIfam" id="TIGR03625">
    <property type="entry name" value="L3_bact"/>
    <property type="match status" value="1"/>
</dbReference>
<accession>A0A3B0V2W1</accession>
<dbReference type="InterPro" id="IPR019927">
    <property type="entry name" value="Ribosomal_uL3_bac/org-type"/>
</dbReference>
<reference evidence="6" key="1">
    <citation type="submission" date="2018-06" db="EMBL/GenBank/DDBJ databases">
        <authorList>
            <person name="Zhirakovskaya E."/>
        </authorList>
    </citation>
    <scope>NUCLEOTIDE SEQUENCE</scope>
</reference>
<dbReference type="GO" id="GO:0019843">
    <property type="term" value="F:rRNA binding"/>
    <property type="evidence" value="ECO:0007669"/>
    <property type="project" value="UniProtKB-KW"/>
</dbReference>
<keyword evidence="3" id="KW-0694">RNA-binding</keyword>
<dbReference type="InterPro" id="IPR000597">
    <property type="entry name" value="Ribosomal_uL3"/>
</dbReference>
<dbReference type="GO" id="GO:0006412">
    <property type="term" value="P:translation"/>
    <property type="evidence" value="ECO:0007669"/>
    <property type="project" value="InterPro"/>
</dbReference>
<evidence type="ECO:0000256" key="1">
    <source>
        <dbReference type="ARBA" id="ARBA00006540"/>
    </source>
</evidence>
<dbReference type="GO" id="GO:0022625">
    <property type="term" value="C:cytosolic large ribosomal subunit"/>
    <property type="evidence" value="ECO:0007669"/>
    <property type="project" value="TreeGrafter"/>
</dbReference>
<evidence type="ECO:0000256" key="3">
    <source>
        <dbReference type="ARBA" id="ARBA00022884"/>
    </source>
</evidence>
<dbReference type="SUPFAM" id="SSF50447">
    <property type="entry name" value="Translation proteins"/>
    <property type="match status" value="1"/>
</dbReference>
<evidence type="ECO:0000313" key="6">
    <source>
        <dbReference type="EMBL" id="VAW35240.1"/>
    </source>
</evidence>
<keyword evidence="2" id="KW-0699">rRNA-binding</keyword>
<keyword evidence="4 6" id="KW-0689">Ribosomal protein</keyword>
<evidence type="ECO:0000256" key="2">
    <source>
        <dbReference type="ARBA" id="ARBA00022730"/>
    </source>
</evidence>